<dbReference type="AlphaFoldDB" id="A0A392W426"/>
<evidence type="ECO:0000313" key="2">
    <source>
        <dbReference type="EMBL" id="MCI95388.1"/>
    </source>
</evidence>
<feature type="region of interest" description="Disordered" evidence="1">
    <location>
        <begin position="39"/>
        <end position="67"/>
    </location>
</feature>
<proteinExistence type="predicted"/>
<organism evidence="2 3">
    <name type="scientific">Trifolium medium</name>
    <dbReference type="NCBI Taxonomy" id="97028"/>
    <lineage>
        <taxon>Eukaryota</taxon>
        <taxon>Viridiplantae</taxon>
        <taxon>Streptophyta</taxon>
        <taxon>Embryophyta</taxon>
        <taxon>Tracheophyta</taxon>
        <taxon>Spermatophyta</taxon>
        <taxon>Magnoliopsida</taxon>
        <taxon>eudicotyledons</taxon>
        <taxon>Gunneridae</taxon>
        <taxon>Pentapetalae</taxon>
        <taxon>rosids</taxon>
        <taxon>fabids</taxon>
        <taxon>Fabales</taxon>
        <taxon>Fabaceae</taxon>
        <taxon>Papilionoideae</taxon>
        <taxon>50 kb inversion clade</taxon>
        <taxon>NPAAA clade</taxon>
        <taxon>Hologalegina</taxon>
        <taxon>IRL clade</taxon>
        <taxon>Trifolieae</taxon>
        <taxon>Trifolium</taxon>
    </lineage>
</organism>
<evidence type="ECO:0000313" key="3">
    <source>
        <dbReference type="Proteomes" id="UP000265520"/>
    </source>
</evidence>
<reference evidence="2 3" key="1">
    <citation type="journal article" date="2018" name="Front. Plant Sci.">
        <title>Red Clover (Trifolium pratense) and Zigzag Clover (T. medium) - A Picture of Genomic Similarities and Differences.</title>
        <authorList>
            <person name="Dluhosova J."/>
            <person name="Istvanek J."/>
            <person name="Nedelnik J."/>
            <person name="Repkova J."/>
        </authorList>
    </citation>
    <scope>NUCLEOTIDE SEQUENCE [LARGE SCALE GENOMIC DNA]</scope>
    <source>
        <strain evidence="3">cv. 10/8</strain>
        <tissue evidence="2">Leaf</tissue>
    </source>
</reference>
<comment type="caution">
    <text evidence="2">The sequence shown here is derived from an EMBL/GenBank/DDBJ whole genome shotgun (WGS) entry which is preliminary data.</text>
</comment>
<dbReference type="Proteomes" id="UP000265520">
    <property type="component" value="Unassembled WGS sequence"/>
</dbReference>
<keyword evidence="3" id="KW-1185">Reference proteome</keyword>
<evidence type="ECO:0000256" key="1">
    <source>
        <dbReference type="SAM" id="MobiDB-lite"/>
    </source>
</evidence>
<protein>
    <submittedName>
        <fullName evidence="2">Uncharacterized protein</fullName>
    </submittedName>
</protein>
<dbReference type="EMBL" id="LXQA011385420">
    <property type="protein sequence ID" value="MCI95388.1"/>
    <property type="molecule type" value="Genomic_DNA"/>
</dbReference>
<feature type="non-terminal residue" evidence="2">
    <location>
        <position position="1"/>
    </location>
</feature>
<name>A0A392W426_9FABA</name>
<sequence length="67" mass="7261">VPSTAHLKMKYYTHKGQMATLHGDIEVARRCFDAASKGNDFISKAPSSKKPKPPPQLPAPNVSSVDL</sequence>
<feature type="non-terminal residue" evidence="2">
    <location>
        <position position="67"/>
    </location>
</feature>
<accession>A0A392W426</accession>